<feature type="signal peptide" evidence="2">
    <location>
        <begin position="1"/>
        <end position="21"/>
    </location>
</feature>
<name>A0A4Z0V492_9BACT</name>
<dbReference type="RefSeq" id="WP_135472334.1">
    <property type="nucleotide sequence ID" value="NZ_SJSA01000002.1"/>
</dbReference>
<dbReference type="GeneID" id="82151267"/>
<dbReference type="EMBL" id="SJSA01000002">
    <property type="protein sequence ID" value="TGG36616.1"/>
    <property type="molecule type" value="Genomic_DNA"/>
</dbReference>
<comment type="caution">
    <text evidence="4">The sequence shown here is derived from an EMBL/GenBank/DDBJ whole genome shotgun (WGS) entry which is preliminary data.</text>
</comment>
<keyword evidence="3" id="KW-0614">Plasmid</keyword>
<keyword evidence="1" id="KW-0472">Membrane</keyword>
<feature type="chain" id="PRO_5036130169" evidence="2">
    <location>
        <begin position="22"/>
        <end position="177"/>
    </location>
</feature>
<evidence type="ECO:0000313" key="3">
    <source>
        <dbReference type="EMBL" id="TGG34943.1"/>
    </source>
</evidence>
<proteinExistence type="predicted"/>
<feature type="transmembrane region" description="Helical" evidence="1">
    <location>
        <begin position="149"/>
        <end position="165"/>
    </location>
</feature>
<dbReference type="AlphaFoldDB" id="A0A4Z0V492"/>
<dbReference type="Proteomes" id="UP000297635">
    <property type="component" value="Unassembled WGS sequence"/>
</dbReference>
<keyword evidence="1" id="KW-1133">Transmembrane helix</keyword>
<keyword evidence="5" id="KW-1185">Reference proteome</keyword>
<keyword evidence="1" id="KW-0812">Transmembrane</keyword>
<keyword evidence="2" id="KW-0732">Signal</keyword>
<protein>
    <submittedName>
        <fullName evidence="4">Uncharacterized protein</fullName>
    </submittedName>
</protein>
<dbReference type="EMBL" id="SJSA01000004">
    <property type="protein sequence ID" value="TGG34943.1"/>
    <property type="molecule type" value="Genomic_DNA"/>
</dbReference>
<reference evidence="4 5" key="1">
    <citation type="submission" date="2019-02" db="EMBL/GenBank/DDBJ databases">
        <title>Isolation and identification of novel species under the genus Muribaculum.</title>
        <authorList>
            <person name="Miyake S."/>
            <person name="Ding Y."/>
            <person name="Low A."/>
            <person name="Soh M."/>
            <person name="Seedorf H."/>
        </authorList>
    </citation>
    <scope>NUCLEOTIDE SEQUENCE [LARGE SCALE GENOMIC DNA]</scope>
    <source>
        <strain evidence="4 5">TLL-A3</strain>
        <plasmid evidence="3">pTAA-3-2</plasmid>
    </source>
</reference>
<accession>A0A4Z0V492</accession>
<organism evidence="4 5">
    <name type="scientific">Duncaniella freteri</name>
    <dbReference type="NCBI Taxonomy" id="2530391"/>
    <lineage>
        <taxon>Bacteria</taxon>
        <taxon>Pseudomonadati</taxon>
        <taxon>Bacteroidota</taxon>
        <taxon>Bacteroidia</taxon>
        <taxon>Bacteroidales</taxon>
        <taxon>Muribaculaceae</taxon>
        <taxon>Duncaniella</taxon>
    </lineage>
</organism>
<dbReference type="PROSITE" id="PS51257">
    <property type="entry name" value="PROKAR_LIPOPROTEIN"/>
    <property type="match status" value="1"/>
</dbReference>
<evidence type="ECO:0000256" key="1">
    <source>
        <dbReference type="SAM" id="Phobius"/>
    </source>
</evidence>
<geneLocation type="plasmid" evidence="3">
    <name>pTAA-3-2</name>
</geneLocation>
<gene>
    <name evidence="4" type="ORF">EZ315_12310</name>
    <name evidence="3" type="ORF">EZ315_15910</name>
</gene>
<evidence type="ECO:0000313" key="4">
    <source>
        <dbReference type="EMBL" id="TGG36616.1"/>
    </source>
</evidence>
<sequence length="177" mass="19845">MKNLVIIVVSLASLMLSGCHSSKQMLPSTPVIVNNTDSVRIEYIETVRIDTVTIEVPVPMESAKQVVPDSTSHLETSLAESDAWINEDGTLGHSIKNKEQKLKADVPVPVKDTKTNNTEATVREVPVPYPEPVYIERDFSKWESFRLDAFWYLVGLVLISLGWILRKPLITAIRKCL</sequence>
<evidence type="ECO:0000313" key="5">
    <source>
        <dbReference type="Proteomes" id="UP000297635"/>
    </source>
</evidence>
<evidence type="ECO:0000256" key="2">
    <source>
        <dbReference type="SAM" id="SignalP"/>
    </source>
</evidence>